<sequence length="171" mass="19440">MLKKIEDIEKALKAKAYLSALALALTLPDICGKVAYPKLKVGERYIKWFDEHVTDDSPNEIANYPILDGKKCYKLRCAFLHEGSINGIPDVDKFELCINGYSSFGIITSSFGENEENLLHSIKLEISQVCLWIYSSAKVFYDKHEDKSVFEDQNITIIDIDAEANKIQRNE</sequence>
<dbReference type="EMBL" id="CP067393">
    <property type="protein sequence ID" value="QQP84993.1"/>
    <property type="molecule type" value="Genomic_DNA"/>
</dbReference>
<dbReference type="AlphaFoldDB" id="A0A974RWA7"/>
<dbReference type="RefSeq" id="WP_201091051.1">
    <property type="nucleotide sequence ID" value="NZ_CP067393.1"/>
</dbReference>
<reference evidence="1 2" key="1">
    <citation type="submission" date="2021-01" db="EMBL/GenBank/DDBJ databases">
        <title>Entomomonas sp. F2A isolated from a house cricket (Acheta domesticus).</title>
        <authorList>
            <person name="Spergser J."/>
            <person name="Busse H.-J."/>
        </authorList>
    </citation>
    <scope>NUCLEOTIDE SEQUENCE [LARGE SCALE GENOMIC DNA]</scope>
    <source>
        <strain evidence="1 2">F2A</strain>
    </source>
</reference>
<keyword evidence="2" id="KW-1185">Reference proteome</keyword>
<evidence type="ECO:0000313" key="2">
    <source>
        <dbReference type="Proteomes" id="UP000595278"/>
    </source>
</evidence>
<protein>
    <submittedName>
        <fullName evidence="1">Uncharacterized protein</fullName>
    </submittedName>
</protein>
<accession>A0A974RWA7</accession>
<proteinExistence type="predicted"/>
<dbReference type="Proteomes" id="UP000595278">
    <property type="component" value="Chromosome"/>
</dbReference>
<organism evidence="1 2">
    <name type="scientific">Entomomonas asaccharolytica</name>
    <dbReference type="NCBI Taxonomy" id="2785331"/>
    <lineage>
        <taxon>Bacteria</taxon>
        <taxon>Pseudomonadati</taxon>
        <taxon>Pseudomonadota</taxon>
        <taxon>Gammaproteobacteria</taxon>
        <taxon>Pseudomonadales</taxon>
        <taxon>Pseudomonadaceae</taxon>
        <taxon>Entomomonas</taxon>
    </lineage>
</organism>
<dbReference type="KEGG" id="eaz:JHT90_11425"/>
<name>A0A974RWA7_9GAMM</name>
<evidence type="ECO:0000313" key="1">
    <source>
        <dbReference type="EMBL" id="QQP84993.1"/>
    </source>
</evidence>
<gene>
    <name evidence="1" type="ORF">JHT90_11425</name>
</gene>